<accession>A0A1X2FDH2</accession>
<dbReference type="AlphaFoldDB" id="A0A1X2FDH2"/>
<proteinExistence type="predicted"/>
<evidence type="ECO:0000313" key="2">
    <source>
        <dbReference type="Proteomes" id="UP000193964"/>
    </source>
</evidence>
<dbReference type="RefSeq" id="WP_133060134.1">
    <property type="nucleotide sequence ID" value="NZ_JACKUA010000037.1"/>
</dbReference>
<evidence type="ECO:0000313" key="1">
    <source>
        <dbReference type="EMBL" id="ORX16483.1"/>
    </source>
</evidence>
<sequence>MDTLLQLQMRRRFLENGGSAWTTVYRDWHNDESNGAEFAAFAPPSYRETAISDAEWDLSIGGGMPGFTQYYTEGRPEEPTYLQFGNTSGIEPIVIVQEHHGGKPKSLPQVAEHFRLYHNLWPSPNGAQLIKLDDDGTEYIAAEITMDEVRIRTKLLRQYQAGRQLDLLTFVDSVQFVPSLKGQTVDYKSLSEQIRQIDCAVDFNASHGRTAGLNRPFSRLLGTKVIEPPAREFAGISPYENERENYPEFIIGESDNGEEIRHSCDPEKLANYFGKNPESPHYLTPVYFRRDVLVKYYDEPEKYSVGDGSLSCGYLWGVRVDNDHPDYVMVFLGDLGRDLPSAERDYWRSYNISPTGAMSDTNYRRSFLSQPVDPQAADLRLKQLYSRFRRDWKARYGWDLFRDPVAADEHVLKRLRVPLNNSQPEFEGQVMNMAKVLVDSLNESKLQELLGDKVEGEKGIAKLKRWLEHESYPDPDAIVTILQRVQRLRSRVAAHRKGSDYESFVRAELGDEGSVRGVSNLMAAASEMLVALRAVFLA</sequence>
<dbReference type="EMBL" id="LQQA01000010">
    <property type="protein sequence ID" value="ORX16483.1"/>
    <property type="molecule type" value="Genomic_DNA"/>
</dbReference>
<name>A0A1X2FDH2_9MYCO</name>
<gene>
    <name evidence="1" type="ORF">AWC31_20785</name>
</gene>
<comment type="caution">
    <text evidence="1">The sequence shown here is derived from an EMBL/GenBank/DDBJ whole genome shotgun (WGS) entry which is preliminary data.</text>
</comment>
<evidence type="ECO:0008006" key="3">
    <source>
        <dbReference type="Google" id="ProtNLM"/>
    </source>
</evidence>
<reference evidence="1 2" key="1">
    <citation type="submission" date="2016-01" db="EMBL/GenBank/DDBJ databases">
        <title>The new phylogeny of the genus Mycobacterium.</title>
        <authorList>
            <person name="Tarcisio F."/>
            <person name="Conor M."/>
            <person name="Antonella G."/>
            <person name="Elisabetta G."/>
            <person name="Giulia F.S."/>
            <person name="Sara T."/>
            <person name="Anna F."/>
            <person name="Clotilde B."/>
            <person name="Roberto B."/>
            <person name="Veronica D.S."/>
            <person name="Fabio R."/>
            <person name="Monica P."/>
            <person name="Olivier J."/>
            <person name="Enrico T."/>
            <person name="Nicola S."/>
        </authorList>
    </citation>
    <scope>NUCLEOTIDE SEQUENCE [LARGE SCALE GENOMIC DNA]</scope>
    <source>
        <strain evidence="1 2">ATCC 700010</strain>
    </source>
</reference>
<organism evidence="1 2">
    <name type="scientific">Mycolicibacterium wolinskyi</name>
    <dbReference type="NCBI Taxonomy" id="59750"/>
    <lineage>
        <taxon>Bacteria</taxon>
        <taxon>Bacillati</taxon>
        <taxon>Actinomycetota</taxon>
        <taxon>Actinomycetes</taxon>
        <taxon>Mycobacteriales</taxon>
        <taxon>Mycobacteriaceae</taxon>
        <taxon>Mycolicibacterium</taxon>
    </lineage>
</organism>
<protein>
    <recommendedName>
        <fullName evidence="3">ApeA N-terminal domain-containing protein</fullName>
    </recommendedName>
</protein>
<dbReference type="Proteomes" id="UP000193964">
    <property type="component" value="Unassembled WGS sequence"/>
</dbReference>
<dbReference type="OrthoDB" id="2375320at2"/>